<dbReference type="PANTHER" id="PTHR33240:SF8">
    <property type="entry name" value="OS03G0439900 PROTEIN"/>
    <property type="match status" value="1"/>
</dbReference>
<dbReference type="RefSeq" id="XP_009759707.1">
    <property type="nucleotide sequence ID" value="XM_009761405.1"/>
</dbReference>
<proteinExistence type="predicted"/>
<evidence type="ECO:0000313" key="3">
    <source>
        <dbReference type="RefSeq" id="XP_009759707.1"/>
    </source>
</evidence>
<dbReference type="eggNOG" id="KOG0017">
    <property type="taxonomic scope" value="Eukaryota"/>
</dbReference>
<accession>A0A1U7UUI0</accession>
<reference evidence="3" key="2">
    <citation type="submission" date="2025-08" db="UniProtKB">
        <authorList>
            <consortium name="RefSeq"/>
        </authorList>
    </citation>
    <scope>IDENTIFICATION</scope>
    <source>
        <tissue evidence="3">Leaf</tissue>
    </source>
</reference>
<feature type="region of interest" description="Disordered" evidence="1">
    <location>
        <begin position="132"/>
        <end position="154"/>
    </location>
</feature>
<dbReference type="AlphaFoldDB" id="A0A1U7UUI0"/>
<evidence type="ECO:0000313" key="2">
    <source>
        <dbReference type="Proteomes" id="UP000189701"/>
    </source>
</evidence>
<dbReference type="Proteomes" id="UP000189701">
    <property type="component" value="Unplaced"/>
</dbReference>
<protein>
    <submittedName>
        <fullName evidence="3">Uncharacterized protein LOC104212188</fullName>
    </submittedName>
</protein>
<dbReference type="PANTHER" id="PTHR33240">
    <property type="entry name" value="OS08G0508500 PROTEIN"/>
    <property type="match status" value="1"/>
</dbReference>
<sequence length="265" mass="29911">MTEEAPPAVKKLLEAWLTNTLTSILDKPAYEAARENARICIAPTVAEQNDPLPPETSITHNVNIAEIVYALEKLEPKVKWPQKMRSDPSTRESNAFCEFHQEQGHKTEDCIALMQEVVNMLHQRHLKELLSDRGGTNFAPGPEQHKGLSKPPSRTRTIQMIMGGSGDTLKFTTTHKLKRSIIHEWYDELEESTIFNNSDTHGLVLPHYDALVINLRILDTNVRLIMMDDGSSTCIIHPRVLAQMKLEDKIVSHCITLTGFNNAIE</sequence>
<organism evidence="2 3">
    <name type="scientific">Nicotiana sylvestris</name>
    <name type="common">Wood tobacco</name>
    <name type="synonym">South American tobacco</name>
    <dbReference type="NCBI Taxonomy" id="4096"/>
    <lineage>
        <taxon>Eukaryota</taxon>
        <taxon>Viridiplantae</taxon>
        <taxon>Streptophyta</taxon>
        <taxon>Embryophyta</taxon>
        <taxon>Tracheophyta</taxon>
        <taxon>Spermatophyta</taxon>
        <taxon>Magnoliopsida</taxon>
        <taxon>eudicotyledons</taxon>
        <taxon>Gunneridae</taxon>
        <taxon>Pentapetalae</taxon>
        <taxon>asterids</taxon>
        <taxon>lamiids</taxon>
        <taxon>Solanales</taxon>
        <taxon>Solanaceae</taxon>
        <taxon>Nicotianoideae</taxon>
        <taxon>Nicotianeae</taxon>
        <taxon>Nicotiana</taxon>
    </lineage>
</organism>
<name>A0A1U7UUI0_NICSY</name>
<evidence type="ECO:0000256" key="1">
    <source>
        <dbReference type="SAM" id="MobiDB-lite"/>
    </source>
</evidence>
<keyword evidence="2" id="KW-1185">Reference proteome</keyword>
<reference evidence="2" key="1">
    <citation type="journal article" date="2013" name="Genome Biol.">
        <title>Reference genomes and transcriptomes of Nicotiana sylvestris and Nicotiana tomentosiformis.</title>
        <authorList>
            <person name="Sierro N."/>
            <person name="Battey J.N."/>
            <person name="Ouadi S."/>
            <person name="Bovet L."/>
            <person name="Goepfert S."/>
            <person name="Bakaher N."/>
            <person name="Peitsch M.C."/>
            <person name="Ivanov N.V."/>
        </authorList>
    </citation>
    <scope>NUCLEOTIDE SEQUENCE [LARGE SCALE GENOMIC DNA]</scope>
</reference>
<gene>
    <name evidence="3" type="primary">LOC104212188</name>
</gene>